<comment type="caution">
    <text evidence="14">Lacks conserved residue(s) required for the propagation of feature annotation.</text>
</comment>
<feature type="site" description="Transition state stabilizer" evidence="14">
    <location>
        <position position="266"/>
    </location>
</feature>
<dbReference type="NCBIfam" id="TIGR00151">
    <property type="entry name" value="ispF"/>
    <property type="match status" value="1"/>
</dbReference>
<comment type="caution">
    <text evidence="16">The sequence shown here is derived from an EMBL/GenBank/DDBJ whole genome shotgun (WGS) entry which is preliminary data.</text>
</comment>
<dbReference type="PROSITE" id="PS01350">
    <property type="entry name" value="ISPF"/>
    <property type="match status" value="1"/>
</dbReference>
<comment type="catalytic activity">
    <reaction evidence="2 14">
        <text>2-C-methyl-D-erythritol 4-phosphate + CTP + H(+) = 4-CDP-2-C-methyl-D-erythritol + diphosphate</text>
        <dbReference type="Rhea" id="RHEA:13429"/>
        <dbReference type="ChEBI" id="CHEBI:15378"/>
        <dbReference type="ChEBI" id="CHEBI:33019"/>
        <dbReference type="ChEBI" id="CHEBI:37563"/>
        <dbReference type="ChEBI" id="CHEBI:57823"/>
        <dbReference type="ChEBI" id="CHEBI:58262"/>
        <dbReference type="EC" id="2.7.7.60"/>
    </reaction>
</comment>
<dbReference type="UniPathway" id="UPA00056">
    <property type="reaction ID" value="UER00093"/>
</dbReference>
<keyword evidence="10 14" id="KW-0479">Metal-binding</keyword>
<evidence type="ECO:0000256" key="5">
    <source>
        <dbReference type="ARBA" id="ARBA00004787"/>
    </source>
</evidence>
<name>A0A2W2BA58_9HYPH</name>
<keyword evidence="9 14" id="KW-0548">Nucleotidyltransferase</keyword>
<dbReference type="Gene3D" id="3.30.1330.50">
    <property type="entry name" value="2-C-methyl-D-erythritol 2,4-cyclodiphosphate synthase"/>
    <property type="match status" value="1"/>
</dbReference>
<keyword evidence="11 14" id="KW-0414">Isoprene biosynthesis</keyword>
<dbReference type="GO" id="GO:0016114">
    <property type="term" value="P:terpenoid biosynthetic process"/>
    <property type="evidence" value="ECO:0007669"/>
    <property type="project" value="InterPro"/>
</dbReference>
<gene>
    <name evidence="14 16" type="primary">ispDF</name>
    <name evidence="16" type="ORF">DK847_10910</name>
</gene>
<comment type="catalytic activity">
    <reaction evidence="1 14">
        <text>4-CDP-2-C-methyl-D-erythritol 2-phosphate = 2-C-methyl-D-erythritol 2,4-cyclic diphosphate + CMP</text>
        <dbReference type="Rhea" id="RHEA:23864"/>
        <dbReference type="ChEBI" id="CHEBI:57919"/>
        <dbReference type="ChEBI" id="CHEBI:58483"/>
        <dbReference type="ChEBI" id="CHEBI:60377"/>
        <dbReference type="EC" id="4.6.1.12"/>
    </reaction>
</comment>
<dbReference type="CDD" id="cd00554">
    <property type="entry name" value="MECDP_synthase"/>
    <property type="match status" value="1"/>
</dbReference>
<feature type="region of interest" description="2-C-methyl-D-erythritol 4-phosphate cytidylyltransferase" evidence="14">
    <location>
        <begin position="1"/>
        <end position="233"/>
    </location>
</feature>
<dbReference type="EMBL" id="QKVK01000004">
    <property type="protein sequence ID" value="PZF76958.1"/>
    <property type="molecule type" value="Genomic_DNA"/>
</dbReference>
<comment type="similarity">
    <text evidence="7">Belongs to the IspD/TarI cytidylyltransferase family. IspD subfamily.</text>
</comment>
<accession>A0A2W2BA58</accession>
<comment type="similarity">
    <text evidence="14">In the N-terminal section; belongs to the IspD/TarI cytidylyltransferase family. IspD subfamily.</text>
</comment>
<dbReference type="Pfam" id="PF02542">
    <property type="entry name" value="YgbB"/>
    <property type="match status" value="1"/>
</dbReference>
<feature type="binding site" evidence="14">
    <location>
        <position position="274"/>
    </location>
    <ligand>
        <name>a divalent metal cation</name>
        <dbReference type="ChEBI" id="CHEBI:60240"/>
    </ligand>
</feature>
<dbReference type="EC" id="2.7.7.60" evidence="14"/>
<evidence type="ECO:0000256" key="12">
    <source>
        <dbReference type="ARBA" id="ARBA00023239"/>
    </source>
</evidence>
<sequence length="389" mass="41189">MTVAAVIVAGGSGLRAGGERPKQYQLIGGRPVIWWTCRAFLEHPAVAHVQPVIGEGHEAMFAEAVKGLDIPLPVIGGSTRQESCRIGIEAVGRHKPTKVLIHDAARPFVSAALIDNVISWLDRFPAAVPGMPVAETLKHAPGGLVSRTVDRAGIWTAQTPQGFLYDGILAAYRKAEAEQTQGLTDDASVAEHAGIAVSMLAGETENRKLTTADDIVTADREMTGRELAQRPDVRVGQGIDVHPFDDGDAVILCGIAIPHSQKLKGHSDADVAMHALTDAILGTIGEGDIGTHFPPSDPQWKGAPSRIFLAKAVELLEARRGIIANADITILAEAPKIAPHVAAMRAYLAPLLHVDGSRIAVKATTMEKLGAIGRKEGIMAYATVTVRLP</sequence>
<dbReference type="SUPFAM" id="SSF69765">
    <property type="entry name" value="IpsF-like"/>
    <property type="match status" value="1"/>
</dbReference>
<dbReference type="HAMAP" id="MF_01520">
    <property type="entry name" value="IspDF"/>
    <property type="match status" value="1"/>
</dbReference>
<evidence type="ECO:0000256" key="13">
    <source>
        <dbReference type="ARBA" id="ARBA00023268"/>
    </source>
</evidence>
<comment type="pathway">
    <text evidence="5 14">Isoprenoid biosynthesis; isopentenyl diphosphate biosynthesis via DXP pathway; isopentenyl diphosphate from 1-deoxy-D-xylulose 5-phosphate: step 2/6.</text>
</comment>
<protein>
    <recommendedName>
        <fullName evidence="14">Bifunctional enzyme IspD/IspF</fullName>
    </recommendedName>
    <domain>
        <recommendedName>
            <fullName evidence="14">2-C-methyl-D-erythritol 4-phosphate cytidylyltransferase</fullName>
            <ecNumber evidence="14">2.7.7.60</ecNumber>
        </recommendedName>
        <alternativeName>
            <fullName evidence="14">4-diphosphocytidyl-2C-methyl-D-erythritol synthase</fullName>
        </alternativeName>
        <alternativeName>
            <fullName evidence="14">MEP cytidylyltransferase</fullName>
            <shortName evidence="14">MCT</shortName>
        </alternativeName>
    </domain>
    <domain>
        <recommendedName>
            <fullName evidence="14">2-C-methyl-D-erythritol 2,4-cyclodiphosphate synthase</fullName>
            <shortName evidence="14">MECDP-synthase</shortName>
            <shortName evidence="14">MECPP-synthase</shortName>
            <shortName evidence="14">MECPS</shortName>
            <ecNumber evidence="14">4.6.1.12</ecNumber>
        </recommendedName>
    </domain>
</protein>
<feature type="binding site" evidence="14">
    <location>
        <position position="374"/>
    </location>
    <ligand>
        <name>4-CDP-2-C-methyl-D-erythritol 2-phosphate</name>
        <dbReference type="ChEBI" id="CHEBI:57919"/>
    </ligand>
</feature>
<evidence type="ECO:0000313" key="16">
    <source>
        <dbReference type="EMBL" id="PZF76958.1"/>
    </source>
</evidence>
<dbReference type="SUPFAM" id="SSF53448">
    <property type="entry name" value="Nucleotide-diphospho-sugar transferases"/>
    <property type="match status" value="1"/>
</dbReference>
<dbReference type="NCBIfam" id="TIGR00453">
    <property type="entry name" value="ispD"/>
    <property type="match status" value="1"/>
</dbReference>
<dbReference type="GO" id="GO:0019288">
    <property type="term" value="P:isopentenyl diphosphate biosynthetic process, methylerythritol 4-phosphate pathway"/>
    <property type="evidence" value="ECO:0007669"/>
    <property type="project" value="UniProtKB-UniRule"/>
</dbReference>
<proteinExistence type="inferred from homology"/>
<feature type="binding site" evidence="14">
    <location>
        <begin position="266"/>
        <end position="267"/>
    </location>
    <ligand>
        <name>4-CDP-2-C-methyl-D-erythritol 2-phosphate</name>
        <dbReference type="ChEBI" id="CHEBI:57919"/>
    </ligand>
</feature>
<evidence type="ECO:0000256" key="10">
    <source>
        <dbReference type="ARBA" id="ARBA00022723"/>
    </source>
</evidence>
<dbReference type="RefSeq" id="WP_111198535.1">
    <property type="nucleotide sequence ID" value="NZ_QKVK01000004.1"/>
</dbReference>
<feature type="binding site" evidence="14">
    <location>
        <begin position="240"/>
        <end position="242"/>
    </location>
    <ligand>
        <name>4-CDP-2-C-methyl-D-erythritol 2-phosphate</name>
        <dbReference type="ChEBI" id="CHEBI:57919"/>
    </ligand>
</feature>
<feature type="site" description="Positions MEP for the nucleophilic attack" evidence="14">
    <location>
        <position position="208"/>
    </location>
</feature>
<evidence type="ECO:0000256" key="2">
    <source>
        <dbReference type="ARBA" id="ARBA00001282"/>
    </source>
</evidence>
<dbReference type="InterPro" id="IPR018294">
    <property type="entry name" value="ISPD_synthase_CS"/>
</dbReference>
<comment type="similarity">
    <text evidence="6">Belongs to the IspF family.</text>
</comment>
<feature type="binding site" evidence="14">
    <location>
        <position position="242"/>
    </location>
    <ligand>
        <name>a divalent metal cation</name>
        <dbReference type="ChEBI" id="CHEBI:60240"/>
    </ligand>
</feature>
<dbReference type="InterPro" id="IPR020555">
    <property type="entry name" value="MECDP_synthase_CS"/>
</dbReference>
<keyword evidence="8 14" id="KW-0808">Transferase</keyword>
<evidence type="ECO:0000256" key="3">
    <source>
        <dbReference type="ARBA" id="ARBA00001968"/>
    </source>
</evidence>
<comment type="cofactor">
    <cofactor evidence="3 14">
        <name>a divalent metal cation</name>
        <dbReference type="ChEBI" id="CHEBI:60240"/>
    </cofactor>
</comment>
<evidence type="ECO:0000256" key="1">
    <source>
        <dbReference type="ARBA" id="ARBA00000200"/>
    </source>
</evidence>
<dbReference type="GO" id="GO:0046872">
    <property type="term" value="F:metal ion binding"/>
    <property type="evidence" value="ECO:0007669"/>
    <property type="project" value="UniProtKB-KW"/>
</dbReference>
<feature type="site" description="Positions MEP for the nucleophilic attack" evidence="14">
    <location>
        <position position="151"/>
    </location>
</feature>
<feature type="binding site" evidence="14">
    <location>
        <begin position="288"/>
        <end position="290"/>
    </location>
    <ligand>
        <name>4-CDP-2-C-methyl-D-erythritol 2-phosphate</name>
        <dbReference type="ChEBI" id="CHEBI:57919"/>
    </ligand>
</feature>
<dbReference type="PROSITE" id="PS01295">
    <property type="entry name" value="ISPD"/>
    <property type="match status" value="1"/>
</dbReference>
<dbReference type="CDD" id="cd02516">
    <property type="entry name" value="CDP-ME_synthetase"/>
    <property type="match status" value="1"/>
</dbReference>
<evidence type="ECO:0000256" key="6">
    <source>
        <dbReference type="ARBA" id="ARBA00008480"/>
    </source>
</evidence>
<dbReference type="InterPro" id="IPR026596">
    <property type="entry name" value="IspD/F"/>
</dbReference>
<dbReference type="Pfam" id="PF01128">
    <property type="entry name" value="IspD"/>
    <property type="match status" value="1"/>
</dbReference>
<reference evidence="17" key="1">
    <citation type="submission" date="2018-06" db="EMBL/GenBank/DDBJ databases">
        <title>Aestuariibacter litoralis strain KCTC 52945T.</title>
        <authorList>
            <person name="Li X."/>
            <person name="Salam N."/>
            <person name="Li J.-L."/>
            <person name="Chen Y.-M."/>
            <person name="Yang Z.-W."/>
            <person name="Zhang L.-Y."/>
            <person name="Han M.-X."/>
            <person name="Xiao M."/>
            <person name="Li W.-J."/>
        </authorList>
    </citation>
    <scope>NUCLEOTIDE SEQUENCE [LARGE SCALE GENOMIC DNA]</scope>
    <source>
        <strain evidence="17">KCTC 52945</strain>
    </source>
</reference>
<keyword evidence="13 14" id="KW-0511">Multifunctional enzyme</keyword>
<dbReference type="InterPro" id="IPR036571">
    <property type="entry name" value="MECDP_synthase_sf"/>
</dbReference>
<evidence type="ECO:0000313" key="17">
    <source>
        <dbReference type="Proteomes" id="UP000248795"/>
    </source>
</evidence>
<dbReference type="AlphaFoldDB" id="A0A2W2BA58"/>
<dbReference type="PANTHER" id="PTHR43181:SF1">
    <property type="entry name" value="2-C-METHYL-D-ERYTHRITOL 2,4-CYCLODIPHOSPHATE SYNTHASE, CHLOROPLASTIC"/>
    <property type="match status" value="1"/>
</dbReference>
<keyword evidence="17" id="KW-1185">Reference proteome</keyword>
<organism evidence="16 17">
    <name type="scientific">Aestuariivirga litoralis</name>
    <dbReference type="NCBI Taxonomy" id="2650924"/>
    <lineage>
        <taxon>Bacteria</taxon>
        <taxon>Pseudomonadati</taxon>
        <taxon>Pseudomonadota</taxon>
        <taxon>Alphaproteobacteria</taxon>
        <taxon>Hyphomicrobiales</taxon>
        <taxon>Aestuariivirgaceae</taxon>
        <taxon>Aestuariivirga</taxon>
    </lineage>
</organism>
<comment type="similarity">
    <text evidence="14">In the C-terminal section; belongs to the IspF family.</text>
</comment>
<feature type="binding site" evidence="14">
    <location>
        <position position="240"/>
    </location>
    <ligand>
        <name>a divalent metal cation</name>
        <dbReference type="ChEBI" id="CHEBI:60240"/>
    </ligand>
</feature>
<dbReference type="GO" id="GO:0050518">
    <property type="term" value="F:2-C-methyl-D-erythritol 4-phosphate cytidylyltransferase activity"/>
    <property type="evidence" value="ECO:0007669"/>
    <property type="project" value="UniProtKB-UniRule"/>
</dbReference>
<keyword evidence="12 14" id="KW-0456">Lyase</keyword>
<comment type="pathway">
    <text evidence="4 14">Isoprenoid biosynthesis; isopentenyl diphosphate biosynthesis via DXP pathway; isopentenyl diphosphate from 1-deoxy-D-xylulose 5-phosphate: step 4/6.</text>
</comment>
<feature type="region of interest" description="2-C-methyl-D-erythritol 2,4-cyclodiphosphate synthase" evidence="14">
    <location>
        <begin position="234"/>
        <end position="389"/>
    </location>
</feature>
<evidence type="ECO:0000256" key="8">
    <source>
        <dbReference type="ARBA" id="ARBA00022679"/>
    </source>
</evidence>
<dbReference type="GO" id="GO:0008685">
    <property type="term" value="F:2-C-methyl-D-erythritol 2,4-cyclodiphosphate synthase activity"/>
    <property type="evidence" value="ECO:0007669"/>
    <property type="project" value="UniProtKB-UniRule"/>
</dbReference>
<dbReference type="InterPro" id="IPR034683">
    <property type="entry name" value="IspD/TarI"/>
</dbReference>
<dbReference type="InterPro" id="IPR001228">
    <property type="entry name" value="IspD"/>
</dbReference>
<dbReference type="HAMAP" id="MF_00107">
    <property type="entry name" value="IspF"/>
    <property type="match status" value="1"/>
</dbReference>
<evidence type="ECO:0000256" key="11">
    <source>
        <dbReference type="ARBA" id="ARBA00023229"/>
    </source>
</evidence>
<dbReference type="EC" id="4.6.1.12" evidence="14"/>
<dbReference type="HAMAP" id="MF_00108">
    <property type="entry name" value="IspD"/>
    <property type="match status" value="1"/>
</dbReference>
<dbReference type="Proteomes" id="UP000248795">
    <property type="component" value="Unassembled WGS sequence"/>
</dbReference>
<dbReference type="FunFam" id="3.90.550.10:FF:000003">
    <property type="entry name" value="2-C-methyl-D-erythritol 4-phosphate cytidylyltransferase"/>
    <property type="match status" value="1"/>
</dbReference>
<dbReference type="InterPro" id="IPR029044">
    <property type="entry name" value="Nucleotide-diphossugar_trans"/>
</dbReference>
<evidence type="ECO:0000259" key="15">
    <source>
        <dbReference type="Pfam" id="PF02542"/>
    </source>
</evidence>
<evidence type="ECO:0000256" key="4">
    <source>
        <dbReference type="ARBA" id="ARBA00004709"/>
    </source>
</evidence>
<feature type="site" description="Transition state stabilizer" evidence="14">
    <location>
        <position position="22"/>
    </location>
</feature>
<dbReference type="Gene3D" id="3.90.550.10">
    <property type="entry name" value="Spore Coat Polysaccharide Biosynthesis Protein SpsA, Chain A"/>
    <property type="match status" value="1"/>
</dbReference>
<feature type="site" description="Transition state stabilizer" evidence="14">
    <location>
        <position position="15"/>
    </location>
</feature>
<comment type="function">
    <text evidence="14">Bifunctional enzyme that catalyzes the formation of 4-diphosphocytidyl-2-C-methyl-D-erythritol from CTP and 2-C-methyl-D-erythritol 4-phosphate (MEP) (IspD), and catalyzes the conversion of 4-diphosphocytidyl-2-C-methyl-D-erythritol 2-phosphate (CDP-ME2P) to 2-C-methyl-D-erythritol 2,4-cyclodiphosphate (ME-CPP) with a corresponding release of cytidine 5-monophosphate (CMP) (IspF).</text>
</comment>
<feature type="domain" description="2-C-methyl-D-erythritol 2,4-cyclodiphosphate synthase" evidence="15">
    <location>
        <begin position="233"/>
        <end position="386"/>
    </location>
</feature>
<dbReference type="InterPro" id="IPR003526">
    <property type="entry name" value="MECDP_synthase"/>
</dbReference>
<evidence type="ECO:0000256" key="9">
    <source>
        <dbReference type="ARBA" id="ARBA00022695"/>
    </source>
</evidence>
<dbReference type="NCBIfam" id="NF006899">
    <property type="entry name" value="PRK09382.1"/>
    <property type="match status" value="1"/>
</dbReference>
<feature type="site" description="Transition state stabilizer" evidence="14">
    <location>
        <position position="365"/>
    </location>
</feature>
<dbReference type="PANTHER" id="PTHR43181">
    <property type="entry name" value="2-C-METHYL-D-ERYTHRITOL 2,4-CYCLODIPHOSPHATE SYNTHASE, CHLOROPLASTIC"/>
    <property type="match status" value="1"/>
</dbReference>
<evidence type="ECO:0000256" key="7">
    <source>
        <dbReference type="ARBA" id="ARBA00009789"/>
    </source>
</evidence>
<evidence type="ECO:0000256" key="14">
    <source>
        <dbReference type="HAMAP-Rule" id="MF_01520"/>
    </source>
</evidence>
<feature type="binding site" evidence="14">
    <location>
        <begin position="364"/>
        <end position="367"/>
    </location>
    <ligand>
        <name>4-CDP-2-C-methyl-D-erythritol 2-phosphate</name>
        <dbReference type="ChEBI" id="CHEBI:57919"/>
    </ligand>
</feature>